<accession>A0A2J6QT96</accession>
<gene>
    <name evidence="1" type="ORF">L207DRAFT_538883</name>
</gene>
<evidence type="ECO:0000313" key="2">
    <source>
        <dbReference type="Proteomes" id="UP000235786"/>
    </source>
</evidence>
<organism evidence="1 2">
    <name type="scientific">Hyaloscypha variabilis (strain UAMH 11265 / GT02V1 / F)</name>
    <name type="common">Meliniomyces variabilis</name>
    <dbReference type="NCBI Taxonomy" id="1149755"/>
    <lineage>
        <taxon>Eukaryota</taxon>
        <taxon>Fungi</taxon>
        <taxon>Dikarya</taxon>
        <taxon>Ascomycota</taxon>
        <taxon>Pezizomycotina</taxon>
        <taxon>Leotiomycetes</taxon>
        <taxon>Helotiales</taxon>
        <taxon>Hyaloscyphaceae</taxon>
        <taxon>Hyaloscypha</taxon>
        <taxon>Hyaloscypha variabilis</taxon>
    </lineage>
</organism>
<protein>
    <submittedName>
        <fullName evidence="1">Uncharacterized protein</fullName>
    </submittedName>
</protein>
<keyword evidence="2" id="KW-1185">Reference proteome</keyword>
<name>A0A2J6QT96_HYAVF</name>
<dbReference type="Proteomes" id="UP000235786">
    <property type="component" value="Unassembled WGS sequence"/>
</dbReference>
<dbReference type="EMBL" id="KZ613974">
    <property type="protein sequence ID" value="PMD29473.1"/>
    <property type="molecule type" value="Genomic_DNA"/>
</dbReference>
<proteinExistence type="predicted"/>
<evidence type="ECO:0000313" key="1">
    <source>
        <dbReference type="EMBL" id="PMD29473.1"/>
    </source>
</evidence>
<reference evidence="1 2" key="1">
    <citation type="submission" date="2016-04" db="EMBL/GenBank/DDBJ databases">
        <title>A degradative enzymes factory behind the ericoid mycorrhizal symbiosis.</title>
        <authorList>
            <consortium name="DOE Joint Genome Institute"/>
            <person name="Martino E."/>
            <person name="Morin E."/>
            <person name="Grelet G."/>
            <person name="Kuo A."/>
            <person name="Kohler A."/>
            <person name="Daghino S."/>
            <person name="Barry K."/>
            <person name="Choi C."/>
            <person name="Cichocki N."/>
            <person name="Clum A."/>
            <person name="Copeland A."/>
            <person name="Hainaut M."/>
            <person name="Haridas S."/>
            <person name="Labutti K."/>
            <person name="Lindquist E."/>
            <person name="Lipzen A."/>
            <person name="Khouja H.-R."/>
            <person name="Murat C."/>
            <person name="Ohm R."/>
            <person name="Olson A."/>
            <person name="Spatafora J."/>
            <person name="Veneault-Fourrey C."/>
            <person name="Henrissat B."/>
            <person name="Grigoriev I."/>
            <person name="Martin F."/>
            <person name="Perotto S."/>
        </authorList>
    </citation>
    <scope>NUCLEOTIDE SEQUENCE [LARGE SCALE GENOMIC DNA]</scope>
    <source>
        <strain evidence="1 2">F</strain>
    </source>
</reference>
<dbReference type="AlphaFoldDB" id="A0A2J6QT96"/>
<dbReference type="OrthoDB" id="5086500at2759"/>
<sequence>MSDAESLTIFYIAYNVIQVISFTHDSITVFKQLHHEGCADPGLRKATDQIRDTTKSLVDSININSGNARLTAEEVKLLKLANECSGIAKKLSDELNKLTGGTAINTIGGTTRTPVTPGTKTRPQKITKISFWKTASLGGRTWWKKGEIEKLERDLNRVQKMIETRIRIRI</sequence>